<feature type="transmembrane region" description="Helical" evidence="5">
    <location>
        <begin position="321"/>
        <end position="347"/>
    </location>
</feature>
<keyword evidence="2 5" id="KW-0812">Transmembrane</keyword>
<feature type="transmembrane region" description="Helical" evidence="5">
    <location>
        <begin position="368"/>
        <end position="391"/>
    </location>
</feature>
<evidence type="ECO:0000256" key="2">
    <source>
        <dbReference type="ARBA" id="ARBA00022692"/>
    </source>
</evidence>
<feature type="domain" description="Bicarbonate transporter-like transmembrane" evidence="6">
    <location>
        <begin position="18"/>
        <end position="542"/>
    </location>
</feature>
<dbReference type="Proteomes" id="UP000566440">
    <property type="component" value="Unassembled WGS sequence"/>
</dbReference>
<feature type="non-terminal residue" evidence="7">
    <location>
        <position position="543"/>
    </location>
</feature>
<keyword evidence="4 5" id="KW-0472">Membrane</keyword>
<comment type="caution">
    <text evidence="7">The sequence shown here is derived from an EMBL/GenBank/DDBJ whole genome shotgun (WGS) entry which is preliminary data.</text>
</comment>
<feature type="transmembrane region" description="Helical" evidence="5">
    <location>
        <begin position="429"/>
        <end position="449"/>
    </location>
</feature>
<feature type="transmembrane region" description="Helical" evidence="5">
    <location>
        <begin position="502"/>
        <end position="521"/>
    </location>
</feature>
<evidence type="ECO:0000256" key="4">
    <source>
        <dbReference type="ARBA" id="ARBA00023136"/>
    </source>
</evidence>
<organism evidence="7 8">
    <name type="scientific">Galbula dea</name>
    <dbReference type="NCBI Taxonomy" id="1109041"/>
    <lineage>
        <taxon>Eukaryota</taxon>
        <taxon>Metazoa</taxon>
        <taxon>Chordata</taxon>
        <taxon>Craniata</taxon>
        <taxon>Vertebrata</taxon>
        <taxon>Euteleostomi</taxon>
        <taxon>Archelosauria</taxon>
        <taxon>Archosauria</taxon>
        <taxon>Dinosauria</taxon>
        <taxon>Saurischia</taxon>
        <taxon>Theropoda</taxon>
        <taxon>Coelurosauria</taxon>
        <taxon>Aves</taxon>
        <taxon>Neognathae</taxon>
        <taxon>Neoaves</taxon>
        <taxon>Telluraves</taxon>
        <taxon>Coraciimorphae</taxon>
        <taxon>Piciformes</taxon>
        <taxon>Galbulidae</taxon>
        <taxon>Galbula</taxon>
    </lineage>
</organism>
<evidence type="ECO:0000259" key="6">
    <source>
        <dbReference type="Pfam" id="PF00955"/>
    </source>
</evidence>
<dbReference type="FunFam" id="1.10.287.570:FF:000002">
    <property type="entry name" value="Solute carrier family 4 member 11"/>
    <property type="match status" value="1"/>
</dbReference>
<feature type="transmembrane region" description="Helical" evidence="5">
    <location>
        <begin position="49"/>
        <end position="71"/>
    </location>
</feature>
<comment type="subcellular location">
    <subcellularLocation>
        <location evidence="1">Membrane</location>
        <topology evidence="1">Multi-pass membrane protein</topology>
    </subcellularLocation>
</comment>
<feature type="transmembrane region" description="Helical" evidence="5">
    <location>
        <begin position="92"/>
        <end position="113"/>
    </location>
</feature>
<gene>
    <name evidence="7" type="primary">Slc4a11</name>
    <name evidence="7" type="ORF">GALDEA_R13392</name>
</gene>
<sequence length="543" mass="61174">DTALPSFLQLHEFLNVGKGISDDIARRFPVYALDFTDGIIGNNKAIGKYITTMIFLYFACLLPSIAFGSLNDENTRGAIDVQKTIVGQCIGGLLYALFSGQPLVVLLTTAPLALYINVIRGICDDYNLDFSAFYAWIGLWNSFFLVMYSLFNFSLLMKLFKRSTEEIIALFISVTFVLDAFKGIIKVFKKYYYHGRTGESYLEKARADAIPSLGINTTFLMNSSVSRSMSLENQTGTHDVHYGRETAVLSLMLMLGTLWLGHTLYQFKKSPYLHARVREILSDCALPISVLTFSVVGSYIFKEIEMSKFNYNPSESLFVLARIQSLSIGSVMSAMGLGFLLSMLFFIEQNIVASLTNAPENRLVKGTAYHWDLLLVALINTGLSVFGLPWIHAAFPHSPMHVRALAYVEERVENGHIYETIVSVKETRLTSLVANFLVGLSLLLLPFPLQWIPKPVLYGLFLYIALTSIDGNQLFERVALLLKEQTAYPPTHYIRRVPQRKIHYFTGLQVLQLLILCGFGMSPLPYMKMIFPLIMIGMIPIRY</sequence>
<dbReference type="Gene3D" id="1.10.287.570">
    <property type="entry name" value="Helical hairpin bin"/>
    <property type="match status" value="1"/>
</dbReference>
<feature type="non-terminal residue" evidence="7">
    <location>
        <position position="1"/>
    </location>
</feature>
<feature type="transmembrane region" description="Helical" evidence="5">
    <location>
        <begin position="280"/>
        <end position="301"/>
    </location>
</feature>
<keyword evidence="3 5" id="KW-1133">Transmembrane helix</keyword>
<evidence type="ECO:0000313" key="7">
    <source>
        <dbReference type="EMBL" id="NXI44773.1"/>
    </source>
</evidence>
<feature type="transmembrane region" description="Helical" evidence="5">
    <location>
        <begin position="167"/>
        <end position="185"/>
    </location>
</feature>
<feature type="transmembrane region" description="Helical" evidence="5">
    <location>
        <begin position="247"/>
        <end position="268"/>
    </location>
</feature>
<feature type="transmembrane region" description="Helical" evidence="5">
    <location>
        <begin position="133"/>
        <end position="155"/>
    </location>
</feature>
<dbReference type="PANTHER" id="PTHR11453">
    <property type="entry name" value="ANION EXCHANGE PROTEIN"/>
    <property type="match status" value="1"/>
</dbReference>
<keyword evidence="8" id="KW-1185">Reference proteome</keyword>
<evidence type="ECO:0000256" key="1">
    <source>
        <dbReference type="ARBA" id="ARBA00004141"/>
    </source>
</evidence>
<evidence type="ECO:0000313" key="8">
    <source>
        <dbReference type="Proteomes" id="UP000566440"/>
    </source>
</evidence>
<protein>
    <submittedName>
        <fullName evidence="7">S4A11 protein</fullName>
    </submittedName>
</protein>
<name>A0A7K9TAG5_9PICI</name>
<dbReference type="GO" id="GO:0005452">
    <property type="term" value="F:solute:inorganic anion antiporter activity"/>
    <property type="evidence" value="ECO:0007669"/>
    <property type="project" value="InterPro"/>
</dbReference>
<dbReference type="Pfam" id="PF00955">
    <property type="entry name" value="HCO3_cotransp"/>
    <property type="match status" value="1"/>
</dbReference>
<dbReference type="PANTHER" id="PTHR11453:SF127">
    <property type="entry name" value="SOLUTE CARRIER FAMILY 4 MEMBER 11"/>
    <property type="match status" value="1"/>
</dbReference>
<accession>A0A7K9TAG5</accession>
<evidence type="ECO:0000256" key="5">
    <source>
        <dbReference type="SAM" id="Phobius"/>
    </source>
</evidence>
<dbReference type="InterPro" id="IPR011531">
    <property type="entry name" value="HCO3_transpt-like_TM_dom"/>
</dbReference>
<evidence type="ECO:0000256" key="3">
    <source>
        <dbReference type="ARBA" id="ARBA00022989"/>
    </source>
</evidence>
<dbReference type="InterPro" id="IPR003020">
    <property type="entry name" value="HCO3_transpt_euk"/>
</dbReference>
<proteinExistence type="predicted"/>
<dbReference type="GO" id="GO:0050801">
    <property type="term" value="P:monoatomic ion homeostasis"/>
    <property type="evidence" value="ECO:0007669"/>
    <property type="project" value="TreeGrafter"/>
</dbReference>
<dbReference type="GO" id="GO:0016323">
    <property type="term" value="C:basolateral plasma membrane"/>
    <property type="evidence" value="ECO:0007669"/>
    <property type="project" value="TreeGrafter"/>
</dbReference>
<reference evidence="7 8" key="1">
    <citation type="submission" date="2019-09" db="EMBL/GenBank/DDBJ databases">
        <title>Bird 10,000 Genomes (B10K) Project - Family phase.</title>
        <authorList>
            <person name="Zhang G."/>
        </authorList>
    </citation>
    <scope>NUCLEOTIDE SEQUENCE [LARGE SCALE GENOMIC DNA]</scope>
    <source>
        <strain evidence="7">B10K-DU-001-62</strain>
        <tissue evidence="7">Muscle</tissue>
    </source>
</reference>
<dbReference type="PRINTS" id="PR01231">
    <property type="entry name" value="HCO3TRNSPORT"/>
</dbReference>
<dbReference type="OrthoDB" id="1735926at2759"/>
<dbReference type="EMBL" id="VWZX01008465">
    <property type="protein sequence ID" value="NXI44773.1"/>
    <property type="molecule type" value="Genomic_DNA"/>
</dbReference>
<dbReference type="GO" id="GO:0006820">
    <property type="term" value="P:monoatomic anion transport"/>
    <property type="evidence" value="ECO:0007669"/>
    <property type="project" value="InterPro"/>
</dbReference>
<dbReference type="AlphaFoldDB" id="A0A7K9TAG5"/>